<evidence type="ECO:0000313" key="3">
    <source>
        <dbReference type="Proteomes" id="UP000235611"/>
    </source>
</evidence>
<comment type="caution">
    <text evidence="2">The sequence shown here is derived from an EMBL/GenBank/DDBJ whole genome shotgun (WGS) entry which is preliminary data.</text>
</comment>
<reference evidence="3" key="1">
    <citation type="submission" date="2016-07" db="EMBL/GenBank/DDBJ databases">
        <title>Nontailed viruses are major unrecognized killers of bacteria in the ocean.</title>
        <authorList>
            <person name="Kauffman K."/>
            <person name="Hussain F."/>
            <person name="Yang J."/>
            <person name="Arevalo P."/>
            <person name="Brown J."/>
            <person name="Cutler M."/>
            <person name="Kelly L."/>
            <person name="Polz M.F."/>
        </authorList>
    </citation>
    <scope>NUCLEOTIDE SEQUENCE [LARGE SCALE GENOMIC DNA]</scope>
    <source>
        <strain evidence="3">10N.222.49.A5</strain>
    </source>
</reference>
<evidence type="ECO:0000313" key="2">
    <source>
        <dbReference type="EMBL" id="PMP09495.1"/>
    </source>
</evidence>
<feature type="signal peptide" evidence="1">
    <location>
        <begin position="1"/>
        <end position="20"/>
    </location>
</feature>
<feature type="chain" id="PRO_5042858599" description="Lipoprotein" evidence="1">
    <location>
        <begin position="21"/>
        <end position="278"/>
    </location>
</feature>
<keyword evidence="1" id="KW-0732">Signal</keyword>
<dbReference type="AlphaFoldDB" id="A0AAP8MWC1"/>
<dbReference type="Proteomes" id="UP000235611">
    <property type="component" value="Unassembled WGS sequence"/>
</dbReference>
<accession>A0AAP8MWC1</accession>
<sequence length="278" mass="29494">MKINQATLVVSMALALSACGGDSGGGNSSTEGGNSSVISVDHYGSSYALLSSDSDKDVSIGLVGAGVGQVLVREKGLNYRGFFTYDPAHTQLNIKVPVFKTGSQNAQMLSITLDKILKSKGDSSISNLGSLSLDSGLSIEGHFLSNVPEEQSKKFDLGSIPAYQGYDSENTNNEFSYNAGKVSAVVDGCTYTANINGPVMIDPNGSDYMTAHAGSIKVTSSTCGDIDDHSVGHLIYSSMQLPDFDLPDFEILEYSNSMTFYILEFSTQYGMKQVTLGE</sequence>
<dbReference type="RefSeq" id="WP_065598569.1">
    <property type="nucleotide sequence ID" value="NZ_MCUK01000025.1"/>
</dbReference>
<gene>
    <name evidence="2" type="ORF">BCS93_12340</name>
</gene>
<proteinExistence type="predicted"/>
<name>A0AAP8MWC1_9VIBR</name>
<dbReference type="EMBL" id="MDBO01000084">
    <property type="protein sequence ID" value="PMP09495.1"/>
    <property type="molecule type" value="Genomic_DNA"/>
</dbReference>
<protein>
    <recommendedName>
        <fullName evidence="4">Lipoprotein</fullName>
    </recommendedName>
</protein>
<dbReference type="PROSITE" id="PS51257">
    <property type="entry name" value="PROKAR_LIPOPROTEIN"/>
    <property type="match status" value="1"/>
</dbReference>
<evidence type="ECO:0008006" key="4">
    <source>
        <dbReference type="Google" id="ProtNLM"/>
    </source>
</evidence>
<evidence type="ECO:0000256" key="1">
    <source>
        <dbReference type="SAM" id="SignalP"/>
    </source>
</evidence>
<organism evidence="2 3">
    <name type="scientific">Vibrio breoganii</name>
    <dbReference type="NCBI Taxonomy" id="553239"/>
    <lineage>
        <taxon>Bacteria</taxon>
        <taxon>Pseudomonadati</taxon>
        <taxon>Pseudomonadota</taxon>
        <taxon>Gammaproteobacteria</taxon>
        <taxon>Vibrionales</taxon>
        <taxon>Vibrionaceae</taxon>
        <taxon>Vibrio</taxon>
    </lineage>
</organism>